<accession>A0A1J1C3Z7</accession>
<evidence type="ECO:0000256" key="1">
    <source>
        <dbReference type="ARBA" id="ARBA00022737"/>
    </source>
</evidence>
<dbReference type="InterPro" id="IPR011042">
    <property type="entry name" value="6-blade_b-propeller_TolB-like"/>
</dbReference>
<dbReference type="InterPro" id="IPR013783">
    <property type="entry name" value="Ig-like_fold"/>
</dbReference>
<dbReference type="Gene3D" id="2.120.10.30">
    <property type="entry name" value="TolB, C-terminal domain"/>
    <property type="match status" value="1"/>
</dbReference>
<dbReference type="InterPro" id="IPR001258">
    <property type="entry name" value="NHL_repeat"/>
</dbReference>
<proteinExistence type="predicted"/>
<dbReference type="Proteomes" id="UP000183868">
    <property type="component" value="Chromosome"/>
</dbReference>
<sequence>MRERDNVFDPQNKLDSLDIPLTLTTADSLISFYWNPPSGIEFTGFHIYRKVSGQNHFTSRAVLPPTQSSFTDTSLSFDVLHSYYLTLIGRSLESPPTRVLNTVPGPGKIWLLDRWDEYFYKYSYGLRHRLLTHYAIWIPEGLALNRSDRQVLVTYPLFHYAELLDSESGALLAAIENIRYPYACAYHPAQKAFWITDSTGSLYRFSASGSQEAELIDDGLKKPLTIVIDASGNVYVLDFRLNRIVIYDQNGNQTNVIDDYERLIFLAGNQGGTHLYFINQSQTGNEVYRYSVLSGDAEKVYSGQGAAIVRENPQDQALWLAENMDNVARILQLSPSGVRLTTLDGFKHIEDIAINPYNGNVVVADSRLHQLIHLKPDGRVIGKISDAPFPYRIVIE</sequence>
<reference evidence="3 4" key="1">
    <citation type="submission" date="2016-11" db="EMBL/GenBank/DDBJ databases">
        <title>Genomic analysis of Caldithrix abyssi and proposal of a novel bacterial phylum Caldithrichaeota.</title>
        <authorList>
            <person name="Kublanov I."/>
            <person name="Sigalova O."/>
            <person name="Gavrilov S."/>
            <person name="Lebedinsky A."/>
            <person name="Ivanova N."/>
            <person name="Daum C."/>
            <person name="Reddy T."/>
            <person name="Klenk H.P."/>
            <person name="Goker M."/>
            <person name="Reva O."/>
            <person name="Miroshnichenko M."/>
            <person name="Kyprides N."/>
            <person name="Woyke T."/>
            <person name="Gelfand M."/>
        </authorList>
    </citation>
    <scope>NUCLEOTIDE SEQUENCE [LARGE SCALE GENOMIC DNA]</scope>
    <source>
        <strain evidence="3 4">LF13</strain>
    </source>
</reference>
<dbReference type="AlphaFoldDB" id="A0A1J1C3Z7"/>
<dbReference type="EMBL" id="CP018099">
    <property type="protein sequence ID" value="APF17403.1"/>
    <property type="molecule type" value="Genomic_DNA"/>
</dbReference>
<dbReference type="SUPFAM" id="SSF63829">
    <property type="entry name" value="Calcium-dependent phosphotriesterase"/>
    <property type="match status" value="1"/>
</dbReference>
<dbReference type="Gene3D" id="2.60.40.10">
    <property type="entry name" value="Immunoglobulins"/>
    <property type="match status" value="1"/>
</dbReference>
<dbReference type="OrthoDB" id="5240929at2"/>
<keyword evidence="1" id="KW-0677">Repeat</keyword>
<dbReference type="RefSeq" id="WP_150109274.1">
    <property type="nucleotide sequence ID" value="NZ_CM001402.1"/>
</dbReference>
<organism evidence="3 4">
    <name type="scientific">Caldithrix abyssi DSM 13497</name>
    <dbReference type="NCBI Taxonomy" id="880073"/>
    <lineage>
        <taxon>Bacteria</taxon>
        <taxon>Pseudomonadati</taxon>
        <taxon>Calditrichota</taxon>
        <taxon>Calditrichia</taxon>
        <taxon>Calditrichales</taxon>
        <taxon>Calditrichaceae</taxon>
        <taxon>Caldithrix</taxon>
    </lineage>
</organism>
<evidence type="ECO:0008006" key="5">
    <source>
        <dbReference type="Google" id="ProtNLM"/>
    </source>
</evidence>
<name>A0A1J1C3Z7_CALAY</name>
<dbReference type="InterPro" id="IPR036116">
    <property type="entry name" value="FN3_sf"/>
</dbReference>
<evidence type="ECO:0000256" key="2">
    <source>
        <dbReference type="PROSITE-ProRule" id="PRU00504"/>
    </source>
</evidence>
<protein>
    <recommendedName>
        <fullName evidence="5">NHL repeat containing protein</fullName>
    </recommendedName>
</protein>
<evidence type="ECO:0000313" key="4">
    <source>
        <dbReference type="Proteomes" id="UP000183868"/>
    </source>
</evidence>
<dbReference type="SUPFAM" id="SSF49265">
    <property type="entry name" value="Fibronectin type III"/>
    <property type="match status" value="1"/>
</dbReference>
<feature type="repeat" description="NHL" evidence="2">
    <location>
        <begin position="344"/>
        <end position="377"/>
    </location>
</feature>
<evidence type="ECO:0000313" key="3">
    <source>
        <dbReference type="EMBL" id="APF17403.1"/>
    </source>
</evidence>
<feature type="repeat" description="NHL" evidence="2">
    <location>
        <begin position="217"/>
        <end position="250"/>
    </location>
</feature>
<dbReference type="PROSITE" id="PS51125">
    <property type="entry name" value="NHL"/>
    <property type="match status" value="2"/>
</dbReference>
<gene>
    <name evidence="3" type="ORF">Cabys_652</name>
</gene>
<dbReference type="KEGG" id="caby:Cabys_652"/>